<dbReference type="GO" id="GO:0005829">
    <property type="term" value="C:cytosol"/>
    <property type="evidence" value="ECO:0007669"/>
    <property type="project" value="TreeGrafter"/>
</dbReference>
<protein>
    <submittedName>
        <fullName evidence="2">Formyl transferase domain-containing protein</fullName>
    </submittedName>
</protein>
<evidence type="ECO:0000313" key="2">
    <source>
        <dbReference type="EMBL" id="AIQ88914.1"/>
    </source>
</evidence>
<dbReference type="SUPFAM" id="SSF53328">
    <property type="entry name" value="Formyltransferase"/>
    <property type="match status" value="1"/>
</dbReference>
<accession>A0A089Q2X9</accession>
<proteinExistence type="predicted"/>
<dbReference type="GO" id="GO:0004479">
    <property type="term" value="F:methionyl-tRNA formyltransferase activity"/>
    <property type="evidence" value="ECO:0007669"/>
    <property type="project" value="TreeGrafter"/>
</dbReference>
<name>A0A089Q2X9_9HYPH</name>
<reference evidence="2 3" key="1">
    <citation type="journal article" date="2014" name="PLoS ONE">
        <title>Genome Information of Methylobacterium oryzae, a Plant-Probiotic Methylotroph in the Phyllosphere.</title>
        <authorList>
            <person name="Kwak M.J."/>
            <person name="Jeong H."/>
            <person name="Madhaiyan M."/>
            <person name="Lee Y."/>
            <person name="Sa T.M."/>
            <person name="Oh T.K."/>
            <person name="Kim J.F."/>
        </authorList>
    </citation>
    <scope>NUCLEOTIDE SEQUENCE [LARGE SCALE GENOMIC DNA]</scope>
    <source>
        <strain evidence="2 3">CBMB20</strain>
    </source>
</reference>
<dbReference type="Gene3D" id="3.40.50.12230">
    <property type="match status" value="1"/>
</dbReference>
<evidence type="ECO:0000259" key="1">
    <source>
        <dbReference type="Pfam" id="PF00551"/>
    </source>
</evidence>
<keyword evidence="2" id="KW-0808">Transferase</keyword>
<dbReference type="Pfam" id="PF00551">
    <property type="entry name" value="Formyl_trans_N"/>
    <property type="match status" value="1"/>
</dbReference>
<dbReference type="CDD" id="cd08369">
    <property type="entry name" value="FMT_core"/>
    <property type="match status" value="1"/>
</dbReference>
<organism evidence="2 3">
    <name type="scientific">Methylobacterium oryzae CBMB20</name>
    <dbReference type="NCBI Taxonomy" id="693986"/>
    <lineage>
        <taxon>Bacteria</taxon>
        <taxon>Pseudomonadati</taxon>
        <taxon>Pseudomonadota</taxon>
        <taxon>Alphaproteobacteria</taxon>
        <taxon>Hyphomicrobiales</taxon>
        <taxon>Methylobacteriaceae</taxon>
        <taxon>Methylobacterium</taxon>
    </lineage>
</organism>
<dbReference type="PANTHER" id="PTHR11138">
    <property type="entry name" value="METHIONYL-TRNA FORMYLTRANSFERASE"/>
    <property type="match status" value="1"/>
</dbReference>
<dbReference type="RefSeq" id="WP_043756053.1">
    <property type="nucleotide sequence ID" value="NZ_CP003811.1"/>
</dbReference>
<feature type="domain" description="Formyl transferase N-terminal" evidence="1">
    <location>
        <begin position="113"/>
        <end position="219"/>
    </location>
</feature>
<keyword evidence="3" id="KW-1185">Reference proteome</keyword>
<dbReference type="eggNOG" id="COG0223">
    <property type="taxonomic scope" value="Bacteria"/>
</dbReference>
<dbReference type="EMBL" id="CP003811">
    <property type="protein sequence ID" value="AIQ88914.1"/>
    <property type="molecule type" value="Genomic_DNA"/>
</dbReference>
<dbReference type="HOGENOM" id="CLU_089866_0_0_5"/>
<dbReference type="InterPro" id="IPR036477">
    <property type="entry name" value="Formyl_transf_N_sf"/>
</dbReference>
<dbReference type="PANTHER" id="PTHR11138:SF5">
    <property type="entry name" value="METHIONYL-TRNA FORMYLTRANSFERASE, MITOCHONDRIAL"/>
    <property type="match status" value="1"/>
</dbReference>
<dbReference type="KEGG" id="mor:MOC_1159"/>
<dbReference type="STRING" id="693986.MOC_1159"/>
<dbReference type="InterPro" id="IPR002376">
    <property type="entry name" value="Formyl_transf_N"/>
</dbReference>
<dbReference type="Proteomes" id="UP000029492">
    <property type="component" value="Chromosome"/>
</dbReference>
<sequence>MARPRIALFVLEALPNARVVRRLVADYRADIAFVGLSNAERPSSGGLTGQIRRHLARSGTGILPYLAVNFGLPDLLRPLAPLTQAASGSGDAPEATPLKTLCRRMGIPTVTVDDVNGPDVARTLRDTAPDLILTYHFDQILKPETIGLARLGGINGHPGLLPRHRGPVPTIHALAEGPGSFGMTLHRLAAAIDTGAILAQEAVPLPAGTTATRAAVALHAHGRGMLDGLLDTIDRTGSLPEGQTVPVLPYCPFPDRAMLASLRRRGLRLTDGQDLREALSLSARAS</sequence>
<gene>
    <name evidence="2" type="ORF">MOC_1159</name>
</gene>
<dbReference type="AlphaFoldDB" id="A0A089Q2X9"/>
<evidence type="ECO:0000313" key="3">
    <source>
        <dbReference type="Proteomes" id="UP000029492"/>
    </source>
</evidence>